<keyword evidence="3" id="KW-1185">Reference proteome</keyword>
<reference evidence="2 3" key="1">
    <citation type="submission" date="2016-02" db="EMBL/GenBank/DDBJ databases">
        <title>Discovery of a natural microsporidian pathogen with a broad tissue tropism in Caenorhabditis elegans.</title>
        <authorList>
            <person name="Luallen R.J."/>
            <person name="Reinke A.W."/>
            <person name="Tong L."/>
            <person name="Botts M.R."/>
            <person name="Felix M.-A."/>
            <person name="Troemel E.R."/>
        </authorList>
    </citation>
    <scope>NUCLEOTIDE SEQUENCE [LARGE SCALE GENOMIC DNA]</scope>
    <source>
        <strain evidence="2 3">JUm2807</strain>
    </source>
</reference>
<dbReference type="AlphaFoldDB" id="A0A177EI15"/>
<feature type="compositionally biased region" description="Low complexity" evidence="1">
    <location>
        <begin position="902"/>
        <end position="922"/>
    </location>
</feature>
<accession>A0A177EI15</accession>
<feature type="compositionally biased region" description="Acidic residues" evidence="1">
    <location>
        <begin position="188"/>
        <end position="200"/>
    </location>
</feature>
<feature type="region of interest" description="Disordered" evidence="1">
    <location>
        <begin position="1022"/>
        <end position="1057"/>
    </location>
</feature>
<dbReference type="VEuPathDB" id="MicrosporidiaDB:NEDG_02146"/>
<feature type="region of interest" description="Disordered" evidence="1">
    <location>
        <begin position="743"/>
        <end position="768"/>
    </location>
</feature>
<feature type="region of interest" description="Disordered" evidence="1">
    <location>
        <begin position="49"/>
        <end position="98"/>
    </location>
</feature>
<feature type="compositionally biased region" description="Basic and acidic residues" evidence="1">
    <location>
        <begin position="119"/>
        <end position="148"/>
    </location>
</feature>
<dbReference type="OrthoDB" id="2196357at2759"/>
<proteinExistence type="predicted"/>
<feature type="region of interest" description="Disordered" evidence="1">
    <location>
        <begin position="111"/>
        <end position="296"/>
    </location>
</feature>
<comment type="caution">
    <text evidence="2">The sequence shown here is derived from an EMBL/GenBank/DDBJ whole genome shotgun (WGS) entry which is preliminary data.</text>
</comment>
<protein>
    <submittedName>
        <fullName evidence="2">Uncharacterized protein</fullName>
    </submittedName>
</protein>
<feature type="compositionally biased region" description="Basic and acidic residues" evidence="1">
    <location>
        <begin position="157"/>
        <end position="173"/>
    </location>
</feature>
<feature type="region of interest" description="Disordered" evidence="1">
    <location>
        <begin position="893"/>
        <end position="922"/>
    </location>
</feature>
<name>A0A177EI15_9MICR</name>
<evidence type="ECO:0000256" key="1">
    <source>
        <dbReference type="SAM" id="MobiDB-lite"/>
    </source>
</evidence>
<feature type="compositionally biased region" description="Polar residues" evidence="1">
    <location>
        <begin position="202"/>
        <end position="211"/>
    </location>
</feature>
<feature type="compositionally biased region" description="Polar residues" evidence="1">
    <location>
        <begin position="241"/>
        <end position="252"/>
    </location>
</feature>
<feature type="compositionally biased region" description="Basic and acidic residues" evidence="1">
    <location>
        <begin position="212"/>
        <end position="221"/>
    </location>
</feature>
<dbReference type="PANTHER" id="PTHR33472">
    <property type="entry name" value="OS01G0106600 PROTEIN"/>
    <property type="match status" value="1"/>
</dbReference>
<dbReference type="EMBL" id="LTDL01000025">
    <property type="protein sequence ID" value="OAG30752.1"/>
    <property type="molecule type" value="Genomic_DNA"/>
</dbReference>
<sequence length="1117" mass="122160">MDPKNKDQDDDFELMMKNLVPYDEVPRNRQARPQREELEIFDMSVFDNDTTPFKTVTRPVQKAEPEPPSAPKAEAETKTATVQSFKPEKPPVTEEEEYGWSLEDYLPKDAPTNWLQVDPKQHPAEQHPVEQHLAEQHLAEQHPVEQHPVEQAPESSDLSKHSFEDGITDEKAGTFDWSAYDNYVYNPSDDDWIDSLDADAEGTNNSSTNHADSVDSGHVEDQVNQEIDAQIEQGPKHTESESTPEQTSIESITTKDLDSVESLEKEPSQELDYTHDETTQPETTQPEVNNGPEELEPIPDDFFGTGPGINFLEYLQAPEDTNPTCPQQMGSDLAFSVALPTQHEAIALDTVSDNHPNSLGSGNQQYAPVPEPAPISVPVSAPAPISAPAAPIPTAHTSSPFPQPPTIASSVATTVTAEYKPSRICFAFVDGGIMHARSTLSRIDGKSYLPEPPAFQRLEIDMDNITDYRKKTKDALLDILTQNMSNECIAAISFLKNNDLGSISTETLKRQAAVGMAAETGHSEIDQLILGNNWPEAFFTATSPEVYATVSRYYAKATTPTLPDYFYTMVTKGNDRLATQELAALSEEDLCDIVCSWKYLLKGVVLGKASSFGAKLASIFFEQCMFEEAATILFATRAAVEVNASDILATHPAPEVLKTFMIYKEYFEDKIDLVPRLAEYIASLNDINRKKAQELYHQLKDQFTRPTKTELEAKLQIKPSAWGISGLMSVVDKGISRMIGDTETMPPATMATPAPPAAPTTPMQPQTAPIQPPQTLAAIPMGNPNRMPRLPQSMPMPPTARTAPIQPPTARTAPIQPPTAPTTPIQPPTAPVLEPVASPEQESAQGFTSIYTPTLVPDPAFLRDYAAPMSPTKPETMAPGRVAYRQPIKYPFKPAPGPATTPAPATAPNTATATATATAPTPAPGIEINNYIDNSNSDIDHKALFADTSRYQRIEEEPQRGSWLAAIPGISALTGLIRKIGNRGNIPVVELAQDTTFIYDKVARKWITVNSKTMKPIKIEVTQSRTDDQEQPKPKVIPPPKITGPMPKRGADGKLDFGPRGTSLEARYGKPMIPIAEPEGDLPVFAIPKGLYSKANAKVFIPAPVTQSDIDESNAPN</sequence>
<dbReference type="RefSeq" id="XP_067544757.1">
    <property type="nucleotide sequence ID" value="XM_067689564.1"/>
</dbReference>
<dbReference type="Proteomes" id="UP000185944">
    <property type="component" value="Unassembled WGS sequence"/>
</dbReference>
<organism evidence="2 3">
    <name type="scientific">Nematocida displodere</name>
    <dbReference type="NCBI Taxonomy" id="1805483"/>
    <lineage>
        <taxon>Eukaryota</taxon>
        <taxon>Fungi</taxon>
        <taxon>Fungi incertae sedis</taxon>
        <taxon>Microsporidia</taxon>
        <taxon>Nematocida</taxon>
    </lineage>
</organism>
<feature type="compositionally biased region" description="Basic and acidic residues" evidence="1">
    <location>
        <begin position="253"/>
        <end position="278"/>
    </location>
</feature>
<evidence type="ECO:0000313" key="2">
    <source>
        <dbReference type="EMBL" id="OAG30752.1"/>
    </source>
</evidence>
<evidence type="ECO:0000313" key="3">
    <source>
        <dbReference type="Proteomes" id="UP000185944"/>
    </source>
</evidence>
<dbReference type="PANTHER" id="PTHR33472:SF28">
    <property type="entry name" value="BROMO AND FHA DOMAIN-CONTAINING PROTEIN DDB_G0267958"/>
    <property type="match status" value="1"/>
</dbReference>
<gene>
    <name evidence="2" type="ORF">NEDG_02146</name>
</gene>
<dbReference type="GeneID" id="93648496"/>